<evidence type="ECO:0000256" key="11">
    <source>
        <dbReference type="SAM" id="Phobius"/>
    </source>
</evidence>
<keyword evidence="4" id="KW-1003">Cell membrane</keyword>
<gene>
    <name evidence="13" type="ORF">WH87_12360</name>
</gene>
<dbReference type="GO" id="GO:0008876">
    <property type="term" value="F:quinoprotein glucose dehydrogenase activity"/>
    <property type="evidence" value="ECO:0007669"/>
    <property type="project" value="TreeGrafter"/>
</dbReference>
<dbReference type="Pfam" id="PF01011">
    <property type="entry name" value="PQQ"/>
    <property type="match status" value="1"/>
</dbReference>
<evidence type="ECO:0000313" key="14">
    <source>
        <dbReference type="Proteomes" id="UP000033411"/>
    </source>
</evidence>
<evidence type="ECO:0000256" key="7">
    <source>
        <dbReference type="ARBA" id="ARBA00022989"/>
    </source>
</evidence>
<keyword evidence="5 11" id="KW-0812">Transmembrane</keyword>
<dbReference type="InterPro" id="IPR002372">
    <property type="entry name" value="PQQ_rpt_dom"/>
</dbReference>
<name>A0A0F5Q996_9HYPH</name>
<feature type="compositionally biased region" description="Polar residues" evidence="10">
    <location>
        <begin position="291"/>
        <end position="300"/>
    </location>
</feature>
<evidence type="ECO:0000256" key="1">
    <source>
        <dbReference type="ARBA" id="ARBA00001931"/>
    </source>
</evidence>
<protein>
    <submittedName>
        <fullName evidence="13">Glucose dehydrogenase</fullName>
    </submittedName>
</protein>
<organism evidence="13 14">
    <name type="scientific">Devosia epidermidihirudinis</name>
    <dbReference type="NCBI Taxonomy" id="1293439"/>
    <lineage>
        <taxon>Bacteria</taxon>
        <taxon>Pseudomonadati</taxon>
        <taxon>Pseudomonadota</taxon>
        <taxon>Alphaproteobacteria</taxon>
        <taxon>Hyphomicrobiales</taxon>
        <taxon>Devosiaceae</taxon>
        <taxon>Devosia</taxon>
    </lineage>
</organism>
<dbReference type="AlphaFoldDB" id="A0A0F5Q996"/>
<dbReference type="GO" id="GO:0030288">
    <property type="term" value="C:outer membrane-bounded periplasmic space"/>
    <property type="evidence" value="ECO:0007669"/>
    <property type="project" value="InterPro"/>
</dbReference>
<dbReference type="Proteomes" id="UP000033411">
    <property type="component" value="Unassembled WGS sequence"/>
</dbReference>
<dbReference type="InterPro" id="IPR018391">
    <property type="entry name" value="PQQ_b-propeller_rpt"/>
</dbReference>
<dbReference type="PANTHER" id="PTHR32303:SF4">
    <property type="entry name" value="QUINOPROTEIN GLUCOSE DEHYDROGENASE"/>
    <property type="match status" value="1"/>
</dbReference>
<evidence type="ECO:0000259" key="12">
    <source>
        <dbReference type="Pfam" id="PF01011"/>
    </source>
</evidence>
<dbReference type="NCBIfam" id="TIGR03074">
    <property type="entry name" value="PQQ_membr_DH"/>
    <property type="match status" value="1"/>
</dbReference>
<keyword evidence="7 11" id="KW-1133">Transmembrane helix</keyword>
<dbReference type="InterPro" id="IPR001479">
    <property type="entry name" value="Quinoprotein_DH_CS"/>
</dbReference>
<comment type="similarity">
    <text evidence="3">Belongs to the bacterial PQQ dehydrogenase family.</text>
</comment>
<feature type="transmembrane region" description="Helical" evidence="11">
    <location>
        <begin position="25"/>
        <end position="43"/>
    </location>
</feature>
<dbReference type="InterPro" id="IPR011047">
    <property type="entry name" value="Quinoprotein_ADH-like_sf"/>
</dbReference>
<feature type="transmembrane region" description="Helical" evidence="11">
    <location>
        <begin position="72"/>
        <end position="95"/>
    </location>
</feature>
<evidence type="ECO:0000256" key="10">
    <source>
        <dbReference type="SAM" id="MobiDB-lite"/>
    </source>
</evidence>
<dbReference type="Gene3D" id="2.140.10.10">
    <property type="entry name" value="Quinoprotein alcohol dehydrogenase-like superfamily"/>
    <property type="match status" value="2"/>
</dbReference>
<dbReference type="GO" id="GO:0048038">
    <property type="term" value="F:quinone binding"/>
    <property type="evidence" value="ECO:0007669"/>
    <property type="project" value="InterPro"/>
</dbReference>
<evidence type="ECO:0000313" key="13">
    <source>
        <dbReference type="EMBL" id="KKC37333.1"/>
    </source>
</evidence>
<keyword evidence="14" id="KW-1185">Reference proteome</keyword>
<comment type="caution">
    <text evidence="13">The sequence shown here is derived from an EMBL/GenBank/DDBJ whole genome shotgun (WGS) entry which is preliminary data.</text>
</comment>
<comment type="subcellular location">
    <subcellularLocation>
        <location evidence="2">Cell membrane</location>
        <topology evidence="2">Multi-pass membrane protein</topology>
    </subcellularLocation>
</comment>
<evidence type="ECO:0000256" key="2">
    <source>
        <dbReference type="ARBA" id="ARBA00004651"/>
    </source>
</evidence>
<dbReference type="EMBL" id="LANJ01000019">
    <property type="protein sequence ID" value="KKC37333.1"/>
    <property type="molecule type" value="Genomic_DNA"/>
</dbReference>
<evidence type="ECO:0000256" key="4">
    <source>
        <dbReference type="ARBA" id="ARBA00022475"/>
    </source>
</evidence>
<feature type="transmembrane region" description="Helical" evidence="11">
    <location>
        <begin position="107"/>
        <end position="127"/>
    </location>
</feature>
<dbReference type="PANTHER" id="PTHR32303">
    <property type="entry name" value="QUINOPROTEIN ALCOHOL DEHYDROGENASE (CYTOCHROME C)"/>
    <property type="match status" value="1"/>
</dbReference>
<dbReference type="OrthoDB" id="9794322at2"/>
<evidence type="ECO:0000256" key="6">
    <source>
        <dbReference type="ARBA" id="ARBA00022891"/>
    </source>
</evidence>
<keyword evidence="6" id="KW-0634">PQQ</keyword>
<accession>A0A0F5Q996</accession>
<feature type="region of interest" description="Disordered" evidence="10">
    <location>
        <begin position="283"/>
        <end position="308"/>
    </location>
</feature>
<comment type="cofactor">
    <cofactor evidence="1">
        <name>pyrroloquinoline quinone</name>
        <dbReference type="ChEBI" id="CHEBI:58442"/>
    </cofactor>
</comment>
<evidence type="ECO:0000256" key="3">
    <source>
        <dbReference type="ARBA" id="ARBA00008156"/>
    </source>
</evidence>
<sequence>MAVLFVLSGIAIAIGGVWLAALGGSFGYIILAVALLATGILAWMGRPISLWIYAATLVGALIWALFEVGLDWWALAPRGDVLAILGILLALPWAVRGLEASPARRGGWLSLVGAIAATIVVAVIALFSSPHDVSGDLPGLRMAALPAGAGDVPDGEWHAYGRTSYGQRYSPLTQLNPDNVRNLQVAWQYNTGDVRGESDPGETTYEVTPLKVGDTLYLCTPHNLVVALDAETGAEKWSYNPNLAQPSPQDAQHLTCRGVSYYDGSLYPQATIAAVTPAVTTEAQPAAETPLNPTGPGTETATEDADSGRASAADCVQRVFMPTADGRLIALSARTGLICPGFGGPDGAVDLWQNMPNQLTGSYYSTSPPVVTPSLIIVGGAVNDNVSTTEPSGVIRAFDIHTGALVWNWDSRNPDDTSPIAPDAKYMENSPNSWSVASYDPNLNLVYLPMGNQTPDQYGADRDPKAAPYSSAIVALHADTGKVAWAFQGVHHDLWDMDVPAQPSLIDLTINGAVVPALVAPTKQGEIFVLNRATGEPVLPVTEVPAPGGAVAGDTTSPTQPKSALSFEPPQLTEASMWGMSMFDQLACRIAFKSLRYEGRFTPPSEQGSIIYPGNFGTFNWGAVAVDPERQIMFGMPVYLAFTSQLVKRPNDTDRVTTTPNEGPFNENYGAPYAAKMGAFLSPLGLPCQSPPWGYVAGADLTTGEIVYKHVNGTVQDLSPVPVPLKMGVPGIGGPILTKGGLAFLSGTMDYYLRAYDATNGNQLWESRLPAGGQATPMTYWSDISQRQFVIVVAGGHGSTGTKAGDAIIAYALPKGQ</sequence>
<feature type="transmembrane region" description="Helical" evidence="11">
    <location>
        <begin position="50"/>
        <end position="66"/>
    </location>
</feature>
<evidence type="ECO:0000256" key="8">
    <source>
        <dbReference type="ARBA" id="ARBA00023002"/>
    </source>
</evidence>
<evidence type="ECO:0000256" key="9">
    <source>
        <dbReference type="ARBA" id="ARBA00023136"/>
    </source>
</evidence>
<dbReference type="SUPFAM" id="SSF50998">
    <property type="entry name" value="Quinoprotein alcohol dehydrogenase-like"/>
    <property type="match status" value="1"/>
</dbReference>
<dbReference type="CDD" id="cd10280">
    <property type="entry name" value="PQQ_mGDH"/>
    <property type="match status" value="1"/>
</dbReference>
<dbReference type="InterPro" id="IPR017511">
    <property type="entry name" value="PQQ_mDH"/>
</dbReference>
<reference evidence="13 14" key="1">
    <citation type="submission" date="2015-03" db="EMBL/GenBank/DDBJ databases">
        <authorList>
            <person name="Lepp D."/>
            <person name="Hassan Y.I."/>
            <person name="Li X.-Z."/>
            <person name="Zhou T."/>
        </authorList>
    </citation>
    <scope>NUCLEOTIDE SEQUENCE [LARGE SCALE GENOMIC DNA]</scope>
    <source>
        <strain evidence="13 14">E84</strain>
    </source>
</reference>
<dbReference type="PATRIC" id="fig|1293439.3.peg.2074"/>
<proteinExistence type="inferred from homology"/>
<feature type="domain" description="Pyrrolo-quinoline quinone repeat" evidence="12">
    <location>
        <begin position="157"/>
        <end position="790"/>
    </location>
</feature>
<keyword evidence="9 11" id="KW-0472">Membrane</keyword>
<dbReference type="SMART" id="SM00564">
    <property type="entry name" value="PQQ"/>
    <property type="match status" value="4"/>
</dbReference>
<evidence type="ECO:0000256" key="5">
    <source>
        <dbReference type="ARBA" id="ARBA00022692"/>
    </source>
</evidence>
<keyword evidence="8" id="KW-0560">Oxidoreductase</keyword>
<dbReference type="STRING" id="1293439.WH87_12360"/>
<dbReference type="PROSITE" id="PS00364">
    <property type="entry name" value="BACTERIAL_PQQ_2"/>
    <property type="match status" value="1"/>
</dbReference>
<dbReference type="GO" id="GO:0005886">
    <property type="term" value="C:plasma membrane"/>
    <property type="evidence" value="ECO:0007669"/>
    <property type="project" value="UniProtKB-SubCell"/>
</dbReference>